<sequence>MKENIIFDLDGTLISTDCTKKWLIKQLKSNMFRYLGALLVIPIAIPCMKSKKYRSVGVGLFVWLATYRCDESQLKASFADFAFAVKSNTVPELYWLSDAISVLEQHIKEHQNIIVVTAAAELLAQALIESLNLTAHVTVIGTPLNRKWGGWVGGQHCRHQEKVRRLHAIGITSPWYATYTDDPEEDYPLLINGKYKFLINVQQLDDMMKELNHLQYLTWR</sequence>
<name>A0A217ED15_9GAMM</name>
<dbReference type="InterPro" id="IPR023214">
    <property type="entry name" value="HAD_sf"/>
</dbReference>
<keyword evidence="2" id="KW-1185">Reference proteome</keyword>
<reference evidence="2" key="1">
    <citation type="submission" date="2017-06" db="EMBL/GenBank/DDBJ databases">
        <authorList>
            <person name="Varghese N."/>
            <person name="Submissions S."/>
        </authorList>
    </citation>
    <scope>NUCLEOTIDE SEQUENCE [LARGE SCALE GENOMIC DNA]</scope>
    <source>
        <strain evidence="2">ANC 5114</strain>
    </source>
</reference>
<evidence type="ECO:0000313" key="2">
    <source>
        <dbReference type="Proteomes" id="UP000243463"/>
    </source>
</evidence>
<dbReference type="OrthoDB" id="9784466at2"/>
<dbReference type="EMBL" id="FZLN01000001">
    <property type="protein sequence ID" value="SNQ28409.1"/>
    <property type="molecule type" value="Genomic_DNA"/>
</dbReference>
<dbReference type="Gene3D" id="3.40.50.1000">
    <property type="entry name" value="HAD superfamily/HAD-like"/>
    <property type="match status" value="1"/>
</dbReference>
<dbReference type="RefSeq" id="WP_088822433.1">
    <property type="nucleotide sequence ID" value="NZ_FZLN01000001.1"/>
</dbReference>
<dbReference type="AlphaFoldDB" id="A0A217ED15"/>
<dbReference type="SUPFAM" id="SSF56784">
    <property type="entry name" value="HAD-like"/>
    <property type="match status" value="1"/>
</dbReference>
<accession>A0A217ED15</accession>
<evidence type="ECO:0000313" key="1">
    <source>
        <dbReference type="EMBL" id="SNQ28409.1"/>
    </source>
</evidence>
<protein>
    <submittedName>
        <fullName evidence="1">Phosphatidylglycerophosphatase C</fullName>
    </submittedName>
</protein>
<proteinExistence type="predicted"/>
<dbReference type="Pfam" id="PF12710">
    <property type="entry name" value="HAD"/>
    <property type="match status" value="1"/>
</dbReference>
<dbReference type="Proteomes" id="UP000243463">
    <property type="component" value="Unassembled WGS sequence"/>
</dbReference>
<gene>
    <name evidence="1" type="ORF">SAMN05444584_0329</name>
</gene>
<dbReference type="Gene3D" id="1.20.1440.100">
    <property type="entry name" value="SG protein - dephosphorylation function"/>
    <property type="match status" value="1"/>
</dbReference>
<organism evidence="1 2">
    <name type="scientific">Acinetobacter apis</name>
    <dbReference type="NCBI Taxonomy" id="1229165"/>
    <lineage>
        <taxon>Bacteria</taxon>
        <taxon>Pseudomonadati</taxon>
        <taxon>Pseudomonadota</taxon>
        <taxon>Gammaproteobacteria</taxon>
        <taxon>Moraxellales</taxon>
        <taxon>Moraxellaceae</taxon>
        <taxon>Acinetobacter</taxon>
    </lineage>
</organism>
<dbReference type="InterPro" id="IPR036412">
    <property type="entry name" value="HAD-like_sf"/>
</dbReference>